<dbReference type="Pfam" id="PF08543">
    <property type="entry name" value="Phos_pyr_kin"/>
    <property type="match status" value="1"/>
</dbReference>
<evidence type="ECO:0000313" key="7">
    <source>
        <dbReference type="EMBL" id="AGB48964.1"/>
    </source>
</evidence>
<evidence type="ECO:0000256" key="3">
    <source>
        <dbReference type="ARBA" id="ARBA00022777"/>
    </source>
</evidence>
<accession>L0KYA9</accession>
<evidence type="ECO:0000313" key="8">
    <source>
        <dbReference type="Proteomes" id="UP000010866"/>
    </source>
</evidence>
<feature type="domain" description="Thiamine-phosphate synthase ThiN" evidence="6">
    <location>
        <begin position="308"/>
        <end position="473"/>
    </location>
</feature>
<gene>
    <name evidence="7" type="ordered locus">Metho_0714</name>
</gene>
<dbReference type="EMBL" id="CP003362">
    <property type="protein sequence ID" value="AGB48964.1"/>
    <property type="molecule type" value="Genomic_DNA"/>
</dbReference>
<name>L0KYA9_METHD</name>
<dbReference type="InterPro" id="IPR004399">
    <property type="entry name" value="HMP/HMP-P_kinase_dom"/>
</dbReference>
<evidence type="ECO:0000256" key="4">
    <source>
        <dbReference type="ARBA" id="ARBA00022840"/>
    </source>
</evidence>
<dbReference type="InterPro" id="IPR013749">
    <property type="entry name" value="PM/HMP-P_kinase-1"/>
</dbReference>
<dbReference type="GO" id="GO:0005829">
    <property type="term" value="C:cytosol"/>
    <property type="evidence" value="ECO:0007669"/>
    <property type="project" value="TreeGrafter"/>
</dbReference>
<reference evidence="8" key="1">
    <citation type="submission" date="2012-02" db="EMBL/GenBank/DDBJ databases">
        <title>Complete sequence of chromosome of Methanomethylovorans hollandica DSM 15978.</title>
        <authorList>
            <person name="Lucas S."/>
            <person name="Copeland A."/>
            <person name="Lapidus A."/>
            <person name="Glavina del Rio T."/>
            <person name="Dalin E."/>
            <person name="Tice H."/>
            <person name="Bruce D."/>
            <person name="Goodwin L."/>
            <person name="Pitluck S."/>
            <person name="Peters L."/>
            <person name="Mikhailova N."/>
            <person name="Held B."/>
            <person name="Kyrpides N."/>
            <person name="Mavromatis K."/>
            <person name="Ivanova N."/>
            <person name="Brettin T."/>
            <person name="Detter J.C."/>
            <person name="Han C."/>
            <person name="Larimer F."/>
            <person name="Land M."/>
            <person name="Hauser L."/>
            <person name="Markowitz V."/>
            <person name="Cheng J.-F."/>
            <person name="Hugenholtz P."/>
            <person name="Woyke T."/>
            <person name="Wu D."/>
            <person name="Spring S."/>
            <person name="Schroeder M."/>
            <person name="Brambilla E."/>
            <person name="Klenk H.-P."/>
            <person name="Eisen J.A."/>
        </authorList>
    </citation>
    <scope>NUCLEOTIDE SEQUENCE [LARGE SCALE GENOMIC DNA]</scope>
    <source>
        <strain evidence="8">DSM 15978 / NBRC 107637 / DMS1</strain>
    </source>
</reference>
<evidence type="ECO:0000259" key="5">
    <source>
        <dbReference type="Pfam" id="PF08543"/>
    </source>
</evidence>
<dbReference type="PANTHER" id="PTHR20858">
    <property type="entry name" value="PHOSPHOMETHYLPYRIMIDINE KINASE"/>
    <property type="match status" value="1"/>
</dbReference>
<dbReference type="GO" id="GO:0008902">
    <property type="term" value="F:hydroxymethylpyrimidine kinase activity"/>
    <property type="evidence" value="ECO:0007669"/>
    <property type="project" value="TreeGrafter"/>
</dbReference>
<keyword evidence="3 7" id="KW-0418">Kinase</keyword>
<dbReference type="GO" id="GO:0005524">
    <property type="term" value="F:ATP binding"/>
    <property type="evidence" value="ECO:0007669"/>
    <property type="project" value="UniProtKB-KW"/>
</dbReference>
<dbReference type="Gene3D" id="3.40.225.10">
    <property type="entry name" value="Class II aldolase/adducin N-terminal domain"/>
    <property type="match status" value="1"/>
</dbReference>
<dbReference type="GO" id="GO:0009228">
    <property type="term" value="P:thiamine biosynthetic process"/>
    <property type="evidence" value="ECO:0007669"/>
    <property type="project" value="InterPro"/>
</dbReference>
<dbReference type="CDD" id="cd01169">
    <property type="entry name" value="HMPP_kinase"/>
    <property type="match status" value="1"/>
</dbReference>
<dbReference type="Gene3D" id="3.40.1190.20">
    <property type="match status" value="1"/>
</dbReference>
<dbReference type="FunFam" id="3.40.1190.20:FF:000003">
    <property type="entry name" value="Phosphomethylpyrimidine kinase ThiD"/>
    <property type="match status" value="1"/>
</dbReference>
<sequence>MWLLTIMYLGYFSYLLSTNISLISLKEHTMVKIMSGTPVVMTIAGSDSGGGAGLEADIKTFAALGVHGTCAITSVTAQNTRGVLSIYDLPLHVISEQINAVCSDMDVKWAKTGMLSCAEIIALVSKEVRSNGLSLVVDPVMAAEAGGDLLRKDAVRVLKEELLPFSKVVTPNIYEAHTLSGIDINDVNDATKAAKKIAELGVDTVVVTGGHLDASDVVYESVSDKCTVIPGKFLEGGTHGSGCTYAASITAFLSKGYSIVEAAMLAKSFVEKAIMNSEKVGHGVGPVNQLGSILKASYRYDTLLNTNSAAEILVSCDEFGKLIPEVGCNIAMAIPEATVVADVAGVSGRIVRVRDRPYIAGNVEFGGSKHVASMVIAAMESDQSLRAAVNLRYSEKVLHICRGIGLTISSFDRDVEAEQSEMTDLDVVSAINNSGSALLKKVPDIIYDKGCLGKEPMIRLFGKSAVEVAYKAVEIARLYSGIT</sequence>
<keyword evidence="2" id="KW-0547">Nucleotide-binding</keyword>
<dbReference type="Pfam" id="PF10120">
    <property type="entry name" value="ThiN"/>
    <property type="match status" value="1"/>
</dbReference>
<keyword evidence="8" id="KW-1185">Reference proteome</keyword>
<dbReference type="Proteomes" id="UP000010866">
    <property type="component" value="Chromosome"/>
</dbReference>
<dbReference type="SUPFAM" id="SSF53639">
    <property type="entry name" value="AraD/HMP-PK domain-like"/>
    <property type="match status" value="1"/>
</dbReference>
<dbReference type="GO" id="GO:0008972">
    <property type="term" value="F:phosphomethylpyrimidine kinase activity"/>
    <property type="evidence" value="ECO:0007669"/>
    <property type="project" value="InterPro"/>
</dbReference>
<dbReference type="PANTHER" id="PTHR20858:SF17">
    <property type="entry name" value="HYDROXYMETHYLPYRIMIDINE_PHOSPHOMETHYLPYRIMIDINE KINASE THI20-RELATED"/>
    <property type="match status" value="1"/>
</dbReference>
<dbReference type="InterPro" id="IPR029056">
    <property type="entry name" value="Ribokinase-like"/>
</dbReference>
<dbReference type="SUPFAM" id="SSF53613">
    <property type="entry name" value="Ribokinase-like"/>
    <property type="match status" value="1"/>
</dbReference>
<dbReference type="STRING" id="867904.Metho_0714"/>
<dbReference type="HOGENOM" id="CLU_035788_0_0_2"/>
<proteinExistence type="predicted"/>
<evidence type="ECO:0000256" key="2">
    <source>
        <dbReference type="ARBA" id="ARBA00022741"/>
    </source>
</evidence>
<dbReference type="AlphaFoldDB" id="L0KYA9"/>
<feature type="domain" description="Pyridoxamine kinase/Phosphomethylpyrimidine kinase" evidence="5">
    <location>
        <begin position="47"/>
        <end position="288"/>
    </location>
</feature>
<organism evidence="7 8">
    <name type="scientific">Methanomethylovorans hollandica (strain DSM 15978 / NBRC 107637 / DMS1)</name>
    <dbReference type="NCBI Taxonomy" id="867904"/>
    <lineage>
        <taxon>Archaea</taxon>
        <taxon>Methanobacteriati</taxon>
        <taxon>Methanobacteriota</taxon>
        <taxon>Stenosarchaea group</taxon>
        <taxon>Methanomicrobia</taxon>
        <taxon>Methanosarcinales</taxon>
        <taxon>Methanosarcinaceae</taxon>
        <taxon>Methanomethylovorans</taxon>
    </lineage>
</organism>
<dbReference type="InterPro" id="IPR036409">
    <property type="entry name" value="Aldolase_II/adducin_N_sf"/>
</dbReference>
<dbReference type="NCBIfam" id="TIGR00097">
    <property type="entry name" value="HMP-P_kinase"/>
    <property type="match status" value="1"/>
</dbReference>
<protein>
    <submittedName>
        <fullName evidence="7">Phosphomethylpyrimidine kinase</fullName>
    </submittedName>
</protein>
<keyword evidence="1" id="KW-0808">Transferase</keyword>
<evidence type="ECO:0000259" key="6">
    <source>
        <dbReference type="Pfam" id="PF10120"/>
    </source>
</evidence>
<dbReference type="InterPro" id="IPR019293">
    <property type="entry name" value="ThiN"/>
</dbReference>
<keyword evidence="4" id="KW-0067">ATP-binding</keyword>
<dbReference type="KEGG" id="mhz:Metho_0714"/>
<evidence type="ECO:0000256" key="1">
    <source>
        <dbReference type="ARBA" id="ARBA00022679"/>
    </source>
</evidence>